<dbReference type="InterPro" id="IPR011583">
    <property type="entry name" value="Chitinase_II/V-like_cat"/>
</dbReference>
<dbReference type="SUPFAM" id="SSF51445">
    <property type="entry name" value="(Trans)glycosidases"/>
    <property type="match status" value="1"/>
</dbReference>
<dbReference type="Gene3D" id="2.60.40.10">
    <property type="entry name" value="Immunoglobulins"/>
    <property type="match status" value="1"/>
</dbReference>
<dbReference type="SUPFAM" id="SSF51055">
    <property type="entry name" value="Carbohydrate binding domain"/>
    <property type="match status" value="1"/>
</dbReference>
<feature type="domain" description="GH18" evidence="10">
    <location>
        <begin position="45"/>
        <end position="374"/>
    </location>
</feature>
<dbReference type="InterPro" id="IPR036573">
    <property type="entry name" value="CBM_sf_5/12"/>
</dbReference>
<dbReference type="InterPro" id="IPR001223">
    <property type="entry name" value="Glyco_hydro18_cat"/>
</dbReference>
<dbReference type="RefSeq" id="WP_063155412.1">
    <property type="nucleotide sequence ID" value="NZ_CP039452.1"/>
</dbReference>
<organism evidence="11 12">
    <name type="scientific">Enterobacter bugandensis</name>
    <dbReference type="NCBI Taxonomy" id="881260"/>
    <lineage>
        <taxon>Bacteria</taxon>
        <taxon>Pseudomonadati</taxon>
        <taxon>Pseudomonadota</taxon>
        <taxon>Gammaproteobacteria</taxon>
        <taxon>Enterobacterales</taxon>
        <taxon>Enterobacteriaceae</taxon>
        <taxon>Enterobacter</taxon>
    </lineage>
</organism>
<proteinExistence type="inferred from homology"/>
<evidence type="ECO:0000313" key="11">
    <source>
        <dbReference type="EMBL" id="CZX89258.1"/>
    </source>
</evidence>
<sequence>MLKKNKISLSAIAAGLALSGMLVSTFSHAAATDAASQMPDISQKKILVGYWHNWGINPEEIDKARGYQGGLPSDMSLREVPRGYNVVNVSFMKVMDGQSGNIPTFKPYNASDEEFRAQVAELNEQGRAVLISLGGADAHIALNKDQTEAFAAEIIRLTDRYGFDGLDIDLEQTAITAADNSTVIPAALKMVRDHYQQQGKHFIISMAPEFPYLQSDRGVNYKAYLQNLEGVYDFIAPQYYNQAGDGVNMMTQEEKDEVGEWWLPQEWGKGYSDRQKELFLYYLTDSLANGTRGYVKIPANKLVIGLPANPDAAGTGYVRDAQSVFNALSRLEAKNEAVKGLMTWSVNWDNGNTKNGQHYGYEFLNRYQSILDGSLPDGGDETDTQAPTQVQGVQATLKGQDVSLSWLPAKDNTGVAGYAIWRGLEKIGDTHELNFTDTQTQPGMSYRYTVIAYDAANNFATPSQPVNVTVPDNDDGGGEEGGQGGDVTPFTPGKLYAVGDKVLYEGNVYRCQIGHTGASHWSPDRARNLWVAE</sequence>
<dbReference type="PROSITE" id="PS01095">
    <property type="entry name" value="GH18_1"/>
    <property type="match status" value="1"/>
</dbReference>
<dbReference type="Gene3D" id="3.20.20.80">
    <property type="entry name" value="Glycosidases"/>
    <property type="match status" value="1"/>
</dbReference>
<evidence type="ECO:0000256" key="3">
    <source>
        <dbReference type="ARBA" id="ARBA00022801"/>
    </source>
</evidence>
<dbReference type="AlphaFoldDB" id="A0A822X564"/>
<dbReference type="PANTHER" id="PTHR45708:SF49">
    <property type="entry name" value="ENDOCHITINASE"/>
    <property type="match status" value="1"/>
</dbReference>
<evidence type="ECO:0000259" key="9">
    <source>
        <dbReference type="PROSITE" id="PS50853"/>
    </source>
</evidence>
<dbReference type="InterPro" id="IPR001579">
    <property type="entry name" value="Glyco_hydro_18_chit_AS"/>
</dbReference>
<dbReference type="GO" id="GO:0005975">
    <property type="term" value="P:carbohydrate metabolic process"/>
    <property type="evidence" value="ECO:0007669"/>
    <property type="project" value="InterPro"/>
</dbReference>
<dbReference type="PANTHER" id="PTHR45708">
    <property type="entry name" value="ENDOCHITINASE"/>
    <property type="match status" value="1"/>
</dbReference>
<name>A0A822X564_9ENTR</name>
<dbReference type="GO" id="GO:0008843">
    <property type="term" value="F:endochitinase activity"/>
    <property type="evidence" value="ECO:0007669"/>
    <property type="project" value="UniProtKB-EC"/>
</dbReference>
<reference evidence="11 12" key="1">
    <citation type="submission" date="2016-03" db="EMBL/GenBank/DDBJ databases">
        <authorList>
            <consortium name="Pathogen Informatics"/>
        </authorList>
    </citation>
    <scope>NUCLEOTIDE SEQUENCE [LARGE SCALE GENOMIC DNA]</scope>
    <source>
        <strain evidence="12">e1527</strain>
    </source>
</reference>
<keyword evidence="4" id="KW-0119">Carbohydrate metabolism</keyword>
<dbReference type="GO" id="GO:0030246">
    <property type="term" value="F:carbohydrate binding"/>
    <property type="evidence" value="ECO:0007669"/>
    <property type="project" value="InterPro"/>
</dbReference>
<evidence type="ECO:0000256" key="1">
    <source>
        <dbReference type="ARBA" id="ARBA00009121"/>
    </source>
</evidence>
<protein>
    <recommendedName>
        <fullName evidence="2">chitinase</fullName>
        <ecNumber evidence="2">3.2.1.14</ecNumber>
    </recommendedName>
</protein>
<dbReference type="Proteomes" id="UP000076063">
    <property type="component" value="Unassembled WGS sequence"/>
</dbReference>
<dbReference type="PROSITE" id="PS51910">
    <property type="entry name" value="GH18_2"/>
    <property type="match status" value="1"/>
</dbReference>
<dbReference type="CDD" id="cd00063">
    <property type="entry name" value="FN3"/>
    <property type="match status" value="1"/>
</dbReference>
<dbReference type="EC" id="3.2.1.14" evidence="2"/>
<dbReference type="InterPro" id="IPR050542">
    <property type="entry name" value="Glycosyl_Hydrlase18_Chitinase"/>
</dbReference>
<dbReference type="GO" id="GO:0005576">
    <property type="term" value="C:extracellular region"/>
    <property type="evidence" value="ECO:0007669"/>
    <property type="project" value="InterPro"/>
</dbReference>
<dbReference type="SUPFAM" id="SSF49265">
    <property type="entry name" value="Fibronectin type III"/>
    <property type="match status" value="1"/>
</dbReference>
<dbReference type="Gene3D" id="2.10.10.20">
    <property type="entry name" value="Carbohydrate-binding module superfamily 5/12"/>
    <property type="match status" value="1"/>
</dbReference>
<keyword evidence="5 6" id="KW-0326">Glycosidase</keyword>
<dbReference type="PROSITE" id="PS50853">
    <property type="entry name" value="FN3"/>
    <property type="match status" value="1"/>
</dbReference>
<dbReference type="Pfam" id="PF00704">
    <property type="entry name" value="Glyco_hydro_18"/>
    <property type="match status" value="1"/>
</dbReference>
<evidence type="ECO:0000256" key="4">
    <source>
        <dbReference type="ARBA" id="ARBA00023277"/>
    </source>
</evidence>
<keyword evidence="8" id="KW-0732">Signal</keyword>
<gene>
    <name evidence="11" type="primary">chiD</name>
    <name evidence="11" type="ORF">SAMEA2273372_03539</name>
</gene>
<dbReference type="SMART" id="SM00636">
    <property type="entry name" value="Glyco_18"/>
    <property type="match status" value="1"/>
</dbReference>
<dbReference type="InterPro" id="IPR003961">
    <property type="entry name" value="FN3_dom"/>
</dbReference>
<dbReference type="CDD" id="cd12214">
    <property type="entry name" value="ChiA1_BD"/>
    <property type="match status" value="1"/>
</dbReference>
<evidence type="ECO:0000256" key="8">
    <source>
        <dbReference type="SAM" id="SignalP"/>
    </source>
</evidence>
<evidence type="ECO:0000259" key="10">
    <source>
        <dbReference type="PROSITE" id="PS51910"/>
    </source>
</evidence>
<evidence type="ECO:0000313" key="12">
    <source>
        <dbReference type="Proteomes" id="UP000076063"/>
    </source>
</evidence>
<dbReference type="EMBL" id="FJZI01000008">
    <property type="protein sequence ID" value="CZX89258.1"/>
    <property type="molecule type" value="Genomic_DNA"/>
</dbReference>
<evidence type="ECO:0000256" key="6">
    <source>
        <dbReference type="RuleBase" id="RU000489"/>
    </source>
</evidence>
<dbReference type="InterPro" id="IPR013783">
    <property type="entry name" value="Ig-like_fold"/>
</dbReference>
<feature type="chain" id="PRO_5033019766" description="chitinase" evidence="8">
    <location>
        <begin position="30"/>
        <end position="533"/>
    </location>
</feature>
<dbReference type="InterPro" id="IPR017853">
    <property type="entry name" value="GH"/>
</dbReference>
<accession>A0A822X564</accession>
<comment type="similarity">
    <text evidence="1">Belongs to the glycosyl hydrolase 18 family. Chitinase class II subfamily.</text>
</comment>
<evidence type="ECO:0000256" key="5">
    <source>
        <dbReference type="ARBA" id="ARBA00023295"/>
    </source>
</evidence>
<feature type="signal peptide" evidence="8">
    <location>
        <begin position="1"/>
        <end position="29"/>
    </location>
</feature>
<feature type="domain" description="Fibronectin type-III" evidence="9">
    <location>
        <begin position="386"/>
        <end position="473"/>
    </location>
</feature>
<evidence type="ECO:0000256" key="2">
    <source>
        <dbReference type="ARBA" id="ARBA00012729"/>
    </source>
</evidence>
<dbReference type="Pfam" id="PF02839">
    <property type="entry name" value="CBM_5_12"/>
    <property type="match status" value="1"/>
</dbReference>
<dbReference type="InterPro" id="IPR003610">
    <property type="entry name" value="CBM5/12"/>
</dbReference>
<dbReference type="InterPro" id="IPR036116">
    <property type="entry name" value="FN3_sf"/>
</dbReference>
<keyword evidence="3 6" id="KW-0378">Hydrolase</keyword>
<comment type="caution">
    <text evidence="11">The sequence shown here is derived from an EMBL/GenBank/DDBJ whole genome shotgun (WGS) entry which is preliminary data.</text>
</comment>
<dbReference type="GO" id="GO:0008061">
    <property type="term" value="F:chitin binding"/>
    <property type="evidence" value="ECO:0007669"/>
    <property type="project" value="InterPro"/>
</dbReference>
<evidence type="ECO:0000256" key="7">
    <source>
        <dbReference type="SAM" id="MobiDB-lite"/>
    </source>
</evidence>
<dbReference type="CDD" id="cd02871">
    <property type="entry name" value="GH18_chitinase_D-like"/>
    <property type="match status" value="1"/>
</dbReference>
<feature type="region of interest" description="Disordered" evidence="7">
    <location>
        <begin position="465"/>
        <end position="490"/>
    </location>
</feature>